<dbReference type="SUPFAM" id="SSF55729">
    <property type="entry name" value="Acyl-CoA N-acyltransferases (Nat)"/>
    <property type="match status" value="1"/>
</dbReference>
<dbReference type="InterPro" id="IPR050832">
    <property type="entry name" value="Bact_Acetyltransf"/>
</dbReference>
<feature type="domain" description="N-acetyltransferase" evidence="3">
    <location>
        <begin position="79"/>
        <end position="235"/>
    </location>
</feature>
<keyword evidence="1 4" id="KW-0808">Transferase</keyword>
<evidence type="ECO:0000256" key="2">
    <source>
        <dbReference type="ARBA" id="ARBA00023315"/>
    </source>
</evidence>
<name>A0A087B0K7_9BIFI</name>
<dbReference type="PROSITE" id="PS51186">
    <property type="entry name" value="GNAT"/>
    <property type="match status" value="1"/>
</dbReference>
<dbReference type="Proteomes" id="UP000029067">
    <property type="component" value="Unassembled WGS sequence"/>
</dbReference>
<evidence type="ECO:0000313" key="4">
    <source>
        <dbReference type="EMBL" id="KFI64557.1"/>
    </source>
</evidence>
<dbReference type="CDD" id="cd04301">
    <property type="entry name" value="NAT_SF"/>
    <property type="match status" value="1"/>
</dbReference>
<keyword evidence="2" id="KW-0012">Acyltransferase</keyword>
<dbReference type="InterPro" id="IPR000182">
    <property type="entry name" value="GNAT_dom"/>
</dbReference>
<dbReference type="eggNOG" id="COG0456">
    <property type="taxonomic scope" value="Bacteria"/>
</dbReference>
<dbReference type="EMBL" id="JGYV01000004">
    <property type="protein sequence ID" value="KFI64557.1"/>
    <property type="molecule type" value="Genomic_DNA"/>
</dbReference>
<dbReference type="Gene3D" id="3.40.630.30">
    <property type="match status" value="1"/>
</dbReference>
<dbReference type="Pfam" id="PF00583">
    <property type="entry name" value="Acetyltransf_1"/>
    <property type="match status" value="1"/>
</dbReference>
<evidence type="ECO:0000259" key="3">
    <source>
        <dbReference type="PROSITE" id="PS51186"/>
    </source>
</evidence>
<gene>
    <name evidence="4" type="ORF">BCUN_2010</name>
</gene>
<protein>
    <submittedName>
        <fullName evidence="4">Acetyltransferase</fullName>
    </submittedName>
</protein>
<comment type="caution">
    <text evidence="4">The sequence shown here is derived from an EMBL/GenBank/DDBJ whole genome shotgun (WGS) entry which is preliminary data.</text>
</comment>
<evidence type="ECO:0000313" key="5">
    <source>
        <dbReference type="Proteomes" id="UP000029067"/>
    </source>
</evidence>
<evidence type="ECO:0000256" key="1">
    <source>
        <dbReference type="ARBA" id="ARBA00022679"/>
    </source>
</evidence>
<dbReference type="InterPro" id="IPR016181">
    <property type="entry name" value="Acyl_CoA_acyltransferase"/>
</dbReference>
<dbReference type="PANTHER" id="PTHR43877">
    <property type="entry name" value="AMINOALKYLPHOSPHONATE N-ACETYLTRANSFERASE-RELATED-RELATED"/>
    <property type="match status" value="1"/>
</dbReference>
<reference evidence="4 5" key="1">
    <citation type="submission" date="2014-03" db="EMBL/GenBank/DDBJ databases">
        <title>Genomics of Bifidobacteria.</title>
        <authorList>
            <person name="Ventura M."/>
            <person name="Milani C."/>
            <person name="Lugli G.A."/>
        </authorList>
    </citation>
    <scope>NUCLEOTIDE SEQUENCE [LARGE SCALE GENOMIC DNA]</scope>
    <source>
        <strain evidence="4 5">LMG 10738</strain>
    </source>
</reference>
<dbReference type="AlphaFoldDB" id="A0A087B0K7"/>
<proteinExistence type="predicted"/>
<dbReference type="STRING" id="1688.BCUN_2010"/>
<sequence length="235" mass="25961">MFQQQHAKIRAPWANKTPTTITADEAATLPDAASTTSHRAQSELCAAWERRIFSRPKMCATPADGHPPTTMAIMDTTDLTIRRATQADIPAIAALLHQVNDVHADGRPDLFEHGARKYDDRQLARILDDPTGHPVFVAERGGAVTGYAFCQREDFTGPGSNMTDHVTLYIDDICVDERSRGMHIGTALYRHVLDYARATGCHNVTLNAWACNPGAVKFYESLGMSVYKYGMEQVL</sequence>
<accession>A0A087B0K7</accession>
<dbReference type="GO" id="GO:0016747">
    <property type="term" value="F:acyltransferase activity, transferring groups other than amino-acyl groups"/>
    <property type="evidence" value="ECO:0007669"/>
    <property type="project" value="InterPro"/>
</dbReference>
<keyword evidence="5" id="KW-1185">Reference proteome</keyword>
<organism evidence="4 5">
    <name type="scientific">Bifidobacterium cuniculi</name>
    <dbReference type="NCBI Taxonomy" id="1688"/>
    <lineage>
        <taxon>Bacteria</taxon>
        <taxon>Bacillati</taxon>
        <taxon>Actinomycetota</taxon>
        <taxon>Actinomycetes</taxon>
        <taxon>Bifidobacteriales</taxon>
        <taxon>Bifidobacteriaceae</taxon>
        <taxon>Bifidobacterium</taxon>
    </lineage>
</organism>